<evidence type="ECO:0000313" key="5">
    <source>
        <dbReference type="Proteomes" id="UP000002964"/>
    </source>
</evidence>
<dbReference type="SUPFAM" id="SSF48452">
    <property type="entry name" value="TPR-like"/>
    <property type="match status" value="2"/>
</dbReference>
<proteinExistence type="predicted"/>
<feature type="repeat" description="TPR" evidence="3">
    <location>
        <begin position="86"/>
        <end position="119"/>
    </location>
</feature>
<dbReference type="Proteomes" id="UP000002964">
    <property type="component" value="Unassembled WGS sequence"/>
</dbReference>
<keyword evidence="2 3" id="KW-0802">TPR repeat</keyword>
<dbReference type="InterPro" id="IPR019734">
    <property type="entry name" value="TPR_rpt"/>
</dbReference>
<dbReference type="PROSITE" id="PS50005">
    <property type="entry name" value="TPR"/>
    <property type="match status" value="4"/>
</dbReference>
<dbReference type="AlphaFoldDB" id="H8YZV9"/>
<feature type="repeat" description="TPR" evidence="3">
    <location>
        <begin position="52"/>
        <end position="85"/>
    </location>
</feature>
<dbReference type="Gene3D" id="1.25.40.10">
    <property type="entry name" value="Tetratricopeptide repeat domain"/>
    <property type="match status" value="2"/>
</dbReference>
<accession>H8YZV9</accession>
<dbReference type="InterPro" id="IPR051012">
    <property type="entry name" value="CellSynth/LPSAsmb/PSIAsmb"/>
</dbReference>
<dbReference type="PANTHER" id="PTHR45586:SF1">
    <property type="entry name" value="LIPOPOLYSACCHARIDE ASSEMBLY PROTEIN B"/>
    <property type="match status" value="1"/>
</dbReference>
<organism evidence="4 5">
    <name type="scientific">Thiorhodovibrio frisius</name>
    <dbReference type="NCBI Taxonomy" id="631362"/>
    <lineage>
        <taxon>Bacteria</taxon>
        <taxon>Pseudomonadati</taxon>
        <taxon>Pseudomonadota</taxon>
        <taxon>Gammaproteobacteria</taxon>
        <taxon>Chromatiales</taxon>
        <taxon>Chromatiaceae</taxon>
        <taxon>Thiorhodovibrio</taxon>
    </lineage>
</organism>
<evidence type="ECO:0000256" key="1">
    <source>
        <dbReference type="ARBA" id="ARBA00022737"/>
    </source>
</evidence>
<reference evidence="4 5" key="2">
    <citation type="submission" date="2011-11" db="EMBL/GenBank/DDBJ databases">
        <authorList>
            <consortium name="US DOE Joint Genome Institute"/>
            <person name="Lucas S."/>
            <person name="Han J."/>
            <person name="Lapidus A."/>
            <person name="Cheng J.-F."/>
            <person name="Goodwin L."/>
            <person name="Pitluck S."/>
            <person name="Peters L."/>
            <person name="Ovchinnikova G."/>
            <person name="Zhang X."/>
            <person name="Detter J.C."/>
            <person name="Han C."/>
            <person name="Tapia R."/>
            <person name="Land M."/>
            <person name="Hauser L."/>
            <person name="Kyrpides N."/>
            <person name="Ivanova N."/>
            <person name="Pagani I."/>
            <person name="Vogl K."/>
            <person name="Liu Z."/>
            <person name="Overmann J."/>
            <person name="Frigaard N.-U."/>
            <person name="Bryant D."/>
            <person name="Woyke T."/>
        </authorList>
    </citation>
    <scope>NUCLEOTIDE SEQUENCE [LARGE SCALE GENOMIC DNA]</scope>
    <source>
        <strain evidence="4 5">970</strain>
    </source>
</reference>
<evidence type="ECO:0000256" key="3">
    <source>
        <dbReference type="PROSITE-ProRule" id="PRU00339"/>
    </source>
</evidence>
<evidence type="ECO:0000256" key="2">
    <source>
        <dbReference type="ARBA" id="ARBA00022803"/>
    </source>
</evidence>
<dbReference type="Pfam" id="PF13414">
    <property type="entry name" value="TPR_11"/>
    <property type="match status" value="1"/>
</dbReference>
<dbReference type="PANTHER" id="PTHR45586">
    <property type="entry name" value="TPR REPEAT-CONTAINING PROTEIN PA4667"/>
    <property type="match status" value="1"/>
</dbReference>
<dbReference type="InterPro" id="IPR011990">
    <property type="entry name" value="TPR-like_helical_dom_sf"/>
</dbReference>
<protein>
    <submittedName>
        <fullName evidence="4">Uncharacterized protein</fullName>
    </submittedName>
</protein>
<gene>
    <name evidence="4" type="ORF">Thi970DRAFT_02489</name>
</gene>
<feature type="repeat" description="TPR" evidence="3">
    <location>
        <begin position="120"/>
        <end position="153"/>
    </location>
</feature>
<dbReference type="EMBL" id="JH603169">
    <property type="protein sequence ID" value="EIC22236.1"/>
    <property type="molecule type" value="Genomic_DNA"/>
</dbReference>
<dbReference type="Pfam" id="PF14559">
    <property type="entry name" value="TPR_19"/>
    <property type="match status" value="1"/>
</dbReference>
<evidence type="ECO:0000313" key="4">
    <source>
        <dbReference type="EMBL" id="EIC22236.1"/>
    </source>
</evidence>
<dbReference type="eggNOG" id="COG0457">
    <property type="taxonomic scope" value="Bacteria"/>
</dbReference>
<reference evidence="5" key="1">
    <citation type="submission" date="2011-06" db="EMBL/GenBank/DDBJ databases">
        <authorList>
            <consortium name="US DOE Joint Genome Institute (JGI-PGF)"/>
            <person name="Lucas S."/>
            <person name="Han J."/>
            <person name="Lapidus A."/>
            <person name="Cheng J.-F."/>
            <person name="Goodwin L."/>
            <person name="Pitluck S."/>
            <person name="Peters L."/>
            <person name="Land M.L."/>
            <person name="Hauser L."/>
            <person name="Vogl K."/>
            <person name="Liu Z."/>
            <person name="Overmann J."/>
            <person name="Frigaard N.-U."/>
            <person name="Bryant D.A."/>
            <person name="Woyke T.J."/>
        </authorList>
    </citation>
    <scope>NUCLEOTIDE SEQUENCE [LARGE SCALE GENOMIC DNA]</scope>
    <source>
        <strain evidence="5">970</strain>
    </source>
</reference>
<dbReference type="HOGENOM" id="CLU_838782_0_0_6"/>
<dbReference type="Pfam" id="PF13432">
    <property type="entry name" value="TPR_16"/>
    <property type="match status" value="1"/>
</dbReference>
<dbReference type="RefSeq" id="WP_009148896.1">
    <property type="nucleotide sequence ID" value="NZ_CP121471.1"/>
</dbReference>
<keyword evidence="5" id="KW-1185">Reference proteome</keyword>
<feature type="repeat" description="TPR" evidence="3">
    <location>
        <begin position="188"/>
        <end position="221"/>
    </location>
</feature>
<keyword evidence="1" id="KW-0677">Repeat</keyword>
<dbReference type="SMART" id="SM00028">
    <property type="entry name" value="TPR"/>
    <property type="match status" value="6"/>
</dbReference>
<dbReference type="OrthoDB" id="7058953at2"/>
<sequence>MSSNFVPSIKRLTPSPATEASIKRGRKLLAEKRFDEARKEFEALVRDDQANAFVHFALGRIKSRDHLLDEALEHFKTAIELDPTHVQPYLRSGRIYFQQGELEKAREAFLNVLRVNERSAIGHAALGFVYQRSDQANQAVDAWFRALSFNPRMVGLRKRLALILQKLGRQSDAMAQAKAALRIRPTDPEAHAINGRLHLLAKEFDPALRAYRKAIDLDPDAKKLGIRLGLAEACICAGHLDEAETVLSAVPESDQFSALLHKLWGDIYTEKGLHKEAMEEYRGAVLTSGQEVEIEGLDDLEFLGDEVDESRWENLARTAKKAASEALEGRRESKSAEN</sequence>
<name>H8YZV9_9GAMM</name>
<dbReference type="STRING" id="631362.Thi970DRAFT_02489"/>